<dbReference type="RefSeq" id="XP_073559292.1">
    <property type="nucleotide sequence ID" value="XM_073702013.1"/>
</dbReference>
<gene>
    <name evidence="2" type="ORF">CCMA1212_004719</name>
</gene>
<evidence type="ECO:0000256" key="1">
    <source>
        <dbReference type="SAM" id="MobiDB-lite"/>
    </source>
</evidence>
<evidence type="ECO:0000313" key="3">
    <source>
        <dbReference type="Proteomes" id="UP001642720"/>
    </source>
</evidence>
<organism evidence="2 3">
    <name type="scientific">Trichoderma ghanense</name>
    <dbReference type="NCBI Taxonomy" id="65468"/>
    <lineage>
        <taxon>Eukaryota</taxon>
        <taxon>Fungi</taxon>
        <taxon>Dikarya</taxon>
        <taxon>Ascomycota</taxon>
        <taxon>Pezizomycotina</taxon>
        <taxon>Sordariomycetes</taxon>
        <taxon>Hypocreomycetidae</taxon>
        <taxon>Hypocreales</taxon>
        <taxon>Hypocreaceae</taxon>
        <taxon>Trichoderma</taxon>
    </lineage>
</organism>
<name>A0ABY2H4M8_9HYPO</name>
<evidence type="ECO:0000313" key="2">
    <source>
        <dbReference type="EMBL" id="TFB03091.1"/>
    </source>
</evidence>
<feature type="region of interest" description="Disordered" evidence="1">
    <location>
        <begin position="130"/>
        <end position="175"/>
    </location>
</feature>
<feature type="region of interest" description="Disordered" evidence="1">
    <location>
        <begin position="1"/>
        <end position="43"/>
    </location>
</feature>
<dbReference type="GeneID" id="300576463"/>
<sequence length="266" mass="28971">MQSPSGEVSASIQQRPHGLRPSHLHHKERRHSAVASPSRAGKPVLVQLPLQPRDADFSSLMQQSITRLAPSLCSKVSSMASASSSPLSPQITALNKQLGLVSSDPASLPSSLSSRPQNMEIVLLLGNQSLPPAQQRHPPQHHGLAPRDPQRRRLPPRPAPHVALPHDQVRRPADAPRDELDAVVGREQVGVKGPDVRLVDVDQSKHFLCVQHTRQKQVSSAQPLTTRWIEPMSLPPPLQVISSPNGHFVGHKNEVGLQGMSKKRAV</sequence>
<protein>
    <submittedName>
        <fullName evidence="2">Uncharacterized protein</fullName>
    </submittedName>
</protein>
<comment type="caution">
    <text evidence="2">The sequence shown here is derived from an EMBL/GenBank/DDBJ whole genome shotgun (WGS) entry which is preliminary data.</text>
</comment>
<feature type="compositionally biased region" description="Polar residues" evidence="1">
    <location>
        <begin position="1"/>
        <end position="14"/>
    </location>
</feature>
<dbReference type="Proteomes" id="UP001642720">
    <property type="component" value="Unassembled WGS sequence"/>
</dbReference>
<reference evidence="2 3" key="1">
    <citation type="submission" date="2018-01" db="EMBL/GenBank/DDBJ databases">
        <title>Genome characterization of the sugarcane-associated fungus Trichoderma ghanense CCMA-1212 and their application in lignocelulose bioconversion.</title>
        <authorList>
            <person name="Steindorff A.S."/>
            <person name="Mendes T.D."/>
            <person name="Vilela E.S.D."/>
            <person name="Rodrigues D.S."/>
            <person name="Formighieri E.F."/>
            <person name="Melo I.S."/>
            <person name="Favaro L.C.L."/>
        </authorList>
    </citation>
    <scope>NUCLEOTIDE SEQUENCE [LARGE SCALE GENOMIC DNA]</scope>
    <source>
        <strain evidence="2 3">CCMA-1212</strain>
    </source>
</reference>
<dbReference type="EMBL" id="PPTA01000005">
    <property type="protein sequence ID" value="TFB03091.1"/>
    <property type="molecule type" value="Genomic_DNA"/>
</dbReference>
<feature type="compositionally biased region" description="Basic residues" evidence="1">
    <location>
        <begin position="17"/>
        <end position="32"/>
    </location>
</feature>
<keyword evidence="3" id="KW-1185">Reference proteome</keyword>
<proteinExistence type="predicted"/>
<accession>A0ABY2H4M8</accession>